<comment type="caution">
    <text evidence="7">The sequence shown here is derived from an EMBL/GenBank/DDBJ whole genome shotgun (WGS) entry which is preliminary data.</text>
</comment>
<reference evidence="7" key="1">
    <citation type="submission" date="2023-03" db="EMBL/GenBank/DDBJ databases">
        <authorList>
            <person name="Steffen K."/>
            <person name="Cardenas P."/>
        </authorList>
    </citation>
    <scope>NUCLEOTIDE SEQUENCE</scope>
</reference>
<dbReference type="Pfam" id="PF14520">
    <property type="entry name" value="HHH_5"/>
    <property type="match status" value="1"/>
</dbReference>
<dbReference type="Pfam" id="PF21099">
    <property type="entry name" value="POLQ_helical"/>
    <property type="match status" value="1"/>
</dbReference>
<dbReference type="SUPFAM" id="SSF158702">
    <property type="entry name" value="Sec63 N-terminal domain-like"/>
    <property type="match status" value="1"/>
</dbReference>
<sequence length="626" mass="67834">MLGDGGVRGATLETCLTKILCLSRSIQVVGMSATLSNISDLASFLKADTFSSHFRPVELKECVKIGRTVYSVEATSGSSTVCLCPHRELSTSGLQERKSDPDQLVQLVTEVLPQSCLVFCATKRLCQNVALLLARHLHRSHVEVGSGPRSGLLRSLGVEAEGVCPVLTQTVPVGVAYHHSGLTADERRLIEEGFSRGELNVLCCTSTLAAGVNLPARRVLLRSPYIGNQVLSHSQYKQMVGRAGRKGLTECGDSILIASPSDRDKVIDLLASPYDHCDSSLLSEDSALSSLILSLVGLKLVATTSDLQTFLRATLYYQQTRDHTHFLSCCQKMVTSLAAEGYITMETVEESQTRLSATPLGRAAVKGSIPVNRAGQVYRELSHAQSSLVLSTNLHLLFLATPTDPAPSIRPNWLVFFKTLTSLGEEEVRVAEMVGVRMALLSKLATGSAASVSEELSQFYQRFYLTLIMHRLVGSQRSGGGASETRGVWSVAEHFQCSRGFIQSAITSMASFATCLVHFTKELPELWALHLLLPSVAEQLSLSASADLAPLLEIPGVRQGRARQLLQLGYSTPESLAGVSPTTLCEKVPHLYPRQARRIIQAAKALVRDKAEVLFEEAEDLMAGLT</sequence>
<dbReference type="Gene3D" id="1.10.10.10">
    <property type="entry name" value="Winged helix-like DNA-binding domain superfamily/Winged helix DNA-binding domain"/>
    <property type="match status" value="1"/>
</dbReference>
<dbReference type="PANTHER" id="PTHR47961:SF12">
    <property type="entry name" value="HELICASE POLQ-LIKE"/>
    <property type="match status" value="1"/>
</dbReference>
<feature type="domain" description="Helicase C-terminal" evidence="6">
    <location>
        <begin position="103"/>
        <end position="292"/>
    </location>
</feature>
<keyword evidence="1" id="KW-0547">Nucleotide-binding</keyword>
<dbReference type="SUPFAM" id="SSF46785">
    <property type="entry name" value="Winged helix' DNA-binding domain"/>
    <property type="match status" value="1"/>
</dbReference>
<dbReference type="GO" id="GO:0043138">
    <property type="term" value="F:3'-5' DNA helicase activity"/>
    <property type="evidence" value="ECO:0007669"/>
    <property type="project" value="UniProtKB-EC"/>
</dbReference>
<dbReference type="SUPFAM" id="SSF52540">
    <property type="entry name" value="P-loop containing nucleoside triphosphate hydrolases"/>
    <property type="match status" value="1"/>
</dbReference>
<dbReference type="InterPro" id="IPR036390">
    <property type="entry name" value="WH_DNA-bd_sf"/>
</dbReference>
<keyword evidence="2" id="KW-0378">Hydrolase</keyword>
<evidence type="ECO:0000313" key="8">
    <source>
        <dbReference type="Proteomes" id="UP001174909"/>
    </source>
</evidence>
<keyword evidence="4" id="KW-0067">ATP-binding</keyword>
<evidence type="ECO:0000256" key="4">
    <source>
        <dbReference type="ARBA" id="ARBA00022840"/>
    </source>
</evidence>
<dbReference type="GO" id="GO:0016787">
    <property type="term" value="F:hydrolase activity"/>
    <property type="evidence" value="ECO:0007669"/>
    <property type="project" value="UniProtKB-KW"/>
</dbReference>
<accession>A0AA35W5N5</accession>
<name>A0AA35W5N5_GEOBA</name>
<proteinExistence type="predicted"/>
<evidence type="ECO:0000259" key="6">
    <source>
        <dbReference type="PROSITE" id="PS51194"/>
    </source>
</evidence>
<dbReference type="Pfam" id="PF00271">
    <property type="entry name" value="Helicase_C"/>
    <property type="match status" value="1"/>
</dbReference>
<protein>
    <submittedName>
        <fullName evidence="7">Helicase POLQ-like</fullName>
    </submittedName>
</protein>
<dbReference type="InterPro" id="IPR036388">
    <property type="entry name" value="WH-like_DNA-bd_sf"/>
</dbReference>
<dbReference type="PANTHER" id="PTHR47961">
    <property type="entry name" value="DNA POLYMERASE THETA, PUTATIVE (AFU_ORTHOLOGUE AFUA_1G05260)-RELATED"/>
    <property type="match status" value="1"/>
</dbReference>
<dbReference type="InterPro" id="IPR048960">
    <property type="entry name" value="POLQ-like_helical"/>
</dbReference>
<dbReference type="InterPro" id="IPR001650">
    <property type="entry name" value="Helicase_C-like"/>
</dbReference>
<dbReference type="PROSITE" id="PS51194">
    <property type="entry name" value="HELICASE_CTER"/>
    <property type="match status" value="1"/>
</dbReference>
<dbReference type="CDD" id="cd18795">
    <property type="entry name" value="SF2_C_Ski2"/>
    <property type="match status" value="1"/>
</dbReference>
<dbReference type="Gene3D" id="1.10.150.20">
    <property type="entry name" value="5' to 3' exonuclease, C-terminal subdomain"/>
    <property type="match status" value="1"/>
</dbReference>
<dbReference type="InterPro" id="IPR046931">
    <property type="entry name" value="HTH_61"/>
</dbReference>
<dbReference type="InterPro" id="IPR027417">
    <property type="entry name" value="P-loop_NTPase"/>
</dbReference>
<evidence type="ECO:0000256" key="5">
    <source>
        <dbReference type="ARBA" id="ARBA00048988"/>
    </source>
</evidence>
<evidence type="ECO:0000313" key="7">
    <source>
        <dbReference type="EMBL" id="CAI8009053.1"/>
    </source>
</evidence>
<dbReference type="EMBL" id="CASHTH010000919">
    <property type="protein sequence ID" value="CAI8009053.1"/>
    <property type="molecule type" value="Genomic_DNA"/>
</dbReference>
<dbReference type="Gene3D" id="3.40.50.300">
    <property type="entry name" value="P-loop containing nucleotide triphosphate hydrolases"/>
    <property type="match status" value="2"/>
</dbReference>
<dbReference type="Gene3D" id="1.10.3380.20">
    <property type="match status" value="1"/>
</dbReference>
<evidence type="ECO:0000256" key="1">
    <source>
        <dbReference type="ARBA" id="ARBA00022741"/>
    </source>
</evidence>
<organism evidence="7 8">
    <name type="scientific">Geodia barretti</name>
    <name type="common">Barrett's horny sponge</name>
    <dbReference type="NCBI Taxonomy" id="519541"/>
    <lineage>
        <taxon>Eukaryota</taxon>
        <taxon>Metazoa</taxon>
        <taxon>Porifera</taxon>
        <taxon>Demospongiae</taxon>
        <taxon>Heteroscleromorpha</taxon>
        <taxon>Tetractinellida</taxon>
        <taxon>Astrophorina</taxon>
        <taxon>Geodiidae</taxon>
        <taxon>Geodia</taxon>
    </lineage>
</organism>
<keyword evidence="3 7" id="KW-0347">Helicase</keyword>
<gene>
    <name evidence="7" type="ORF">GBAR_LOCUS6131</name>
</gene>
<dbReference type="SMART" id="SM00490">
    <property type="entry name" value="HELICc"/>
    <property type="match status" value="1"/>
</dbReference>
<evidence type="ECO:0000256" key="2">
    <source>
        <dbReference type="ARBA" id="ARBA00022801"/>
    </source>
</evidence>
<dbReference type="Proteomes" id="UP001174909">
    <property type="component" value="Unassembled WGS sequence"/>
</dbReference>
<comment type="catalytic activity">
    <reaction evidence="5">
        <text>ATP + H2O = ADP + phosphate + H(+)</text>
        <dbReference type="Rhea" id="RHEA:13065"/>
        <dbReference type="ChEBI" id="CHEBI:15377"/>
        <dbReference type="ChEBI" id="CHEBI:15378"/>
        <dbReference type="ChEBI" id="CHEBI:30616"/>
        <dbReference type="ChEBI" id="CHEBI:43474"/>
        <dbReference type="ChEBI" id="CHEBI:456216"/>
        <dbReference type="EC" id="5.6.2.4"/>
    </reaction>
</comment>
<dbReference type="Pfam" id="PF20470">
    <property type="entry name" value="HTH_61"/>
    <property type="match status" value="1"/>
</dbReference>
<dbReference type="GO" id="GO:0005524">
    <property type="term" value="F:ATP binding"/>
    <property type="evidence" value="ECO:0007669"/>
    <property type="project" value="UniProtKB-KW"/>
</dbReference>
<dbReference type="InterPro" id="IPR050474">
    <property type="entry name" value="Hel308_SKI2-like"/>
</dbReference>
<evidence type="ECO:0000256" key="3">
    <source>
        <dbReference type="ARBA" id="ARBA00022806"/>
    </source>
</evidence>
<dbReference type="AlphaFoldDB" id="A0AA35W5N5"/>
<keyword evidence="8" id="KW-1185">Reference proteome</keyword>